<keyword evidence="2" id="KW-1133">Transmembrane helix</keyword>
<dbReference type="EMBL" id="JALLPJ020001341">
    <property type="protein sequence ID" value="KAL3768866.1"/>
    <property type="molecule type" value="Genomic_DNA"/>
</dbReference>
<proteinExistence type="predicted"/>
<dbReference type="Proteomes" id="UP001530400">
    <property type="component" value="Unassembled WGS sequence"/>
</dbReference>
<feature type="transmembrane region" description="Helical" evidence="2">
    <location>
        <begin position="232"/>
        <end position="250"/>
    </location>
</feature>
<accession>A0ABD3N1C8</accession>
<gene>
    <name evidence="3" type="ORF">ACHAWO_013152</name>
</gene>
<evidence type="ECO:0000256" key="2">
    <source>
        <dbReference type="SAM" id="Phobius"/>
    </source>
</evidence>
<keyword evidence="2" id="KW-0472">Membrane</keyword>
<comment type="caution">
    <text evidence="3">The sequence shown here is derived from an EMBL/GenBank/DDBJ whole genome shotgun (WGS) entry which is preliminary data.</text>
</comment>
<feature type="region of interest" description="Disordered" evidence="1">
    <location>
        <begin position="188"/>
        <end position="226"/>
    </location>
</feature>
<evidence type="ECO:0000256" key="1">
    <source>
        <dbReference type="SAM" id="MobiDB-lite"/>
    </source>
</evidence>
<reference evidence="3 4" key="1">
    <citation type="submission" date="2024-10" db="EMBL/GenBank/DDBJ databases">
        <title>Updated reference genomes for cyclostephanoid diatoms.</title>
        <authorList>
            <person name="Roberts W.R."/>
            <person name="Alverson A.J."/>
        </authorList>
    </citation>
    <scope>NUCLEOTIDE SEQUENCE [LARGE SCALE GENOMIC DNA]</scope>
    <source>
        <strain evidence="3 4">AJA010-31</strain>
    </source>
</reference>
<evidence type="ECO:0000313" key="4">
    <source>
        <dbReference type="Proteomes" id="UP001530400"/>
    </source>
</evidence>
<name>A0ABD3N1C8_9STRA</name>
<keyword evidence="2" id="KW-0812">Transmembrane</keyword>
<organism evidence="3 4">
    <name type="scientific">Cyclotella atomus</name>
    <dbReference type="NCBI Taxonomy" id="382360"/>
    <lineage>
        <taxon>Eukaryota</taxon>
        <taxon>Sar</taxon>
        <taxon>Stramenopiles</taxon>
        <taxon>Ochrophyta</taxon>
        <taxon>Bacillariophyta</taxon>
        <taxon>Coscinodiscophyceae</taxon>
        <taxon>Thalassiosirophycidae</taxon>
        <taxon>Stephanodiscales</taxon>
        <taxon>Stephanodiscaceae</taxon>
        <taxon>Cyclotella</taxon>
    </lineage>
</organism>
<sequence length="367" mass="40502">MDESTVNTKKKKKKSLFKRIAKGISTKKKKKHPDDASVMGVSVSNSVAGSVVANNAPNSVLTTITASPPIQVILLLMDPDSRRFELLQLEFDATKALVSDVLLQVEQSATETALRDMKYAGICDRTGMEMIASCKLLMFCSPGKNEIVLAMPRGMDGRETAKLATPILEDEKVVEMLRPCGIQLTAKPKKSNRKAVGGSNLPKIDENEQSKTASRSNPRGLPTESFKKKKTSYFPTQVLGIIIAIGLFFITQHHNKMTRPIQSGMCLMPGEWISQCGFWELLPGNKFCDASVSKLSMGKDGKLRYFNKGLEEVWSVGTECVAEDKDDQCVVNLDCQGAAFRLEGKKWYVEVNGDRKPLIKEVVEAFT</sequence>
<protein>
    <submittedName>
        <fullName evidence="3">Uncharacterized protein</fullName>
    </submittedName>
</protein>
<keyword evidence="4" id="KW-1185">Reference proteome</keyword>
<evidence type="ECO:0000313" key="3">
    <source>
        <dbReference type="EMBL" id="KAL3768866.1"/>
    </source>
</evidence>
<dbReference type="AlphaFoldDB" id="A0ABD3N1C8"/>